<gene>
    <name evidence="1" type="ORF">METZ01_LOCUS26771</name>
</gene>
<proteinExistence type="predicted"/>
<evidence type="ECO:0008006" key="2">
    <source>
        <dbReference type="Google" id="ProtNLM"/>
    </source>
</evidence>
<evidence type="ECO:0000313" key="1">
    <source>
        <dbReference type="EMBL" id="SUZ73917.1"/>
    </source>
</evidence>
<dbReference type="AlphaFoldDB" id="A0A381Q7A0"/>
<reference evidence="1" key="1">
    <citation type="submission" date="2018-05" db="EMBL/GenBank/DDBJ databases">
        <authorList>
            <person name="Lanie J.A."/>
            <person name="Ng W.-L."/>
            <person name="Kazmierczak K.M."/>
            <person name="Andrzejewski T.M."/>
            <person name="Davidsen T.M."/>
            <person name="Wayne K.J."/>
            <person name="Tettelin H."/>
            <person name="Glass J.I."/>
            <person name="Rusch D."/>
            <person name="Podicherti R."/>
            <person name="Tsui H.-C.T."/>
            <person name="Winkler M.E."/>
        </authorList>
    </citation>
    <scope>NUCLEOTIDE SEQUENCE</scope>
</reference>
<dbReference type="Gene3D" id="3.10.180.10">
    <property type="entry name" value="2,3-Dihydroxybiphenyl 1,2-Dioxygenase, domain 1"/>
    <property type="match status" value="1"/>
</dbReference>
<organism evidence="1">
    <name type="scientific">marine metagenome</name>
    <dbReference type="NCBI Taxonomy" id="408172"/>
    <lineage>
        <taxon>unclassified sequences</taxon>
        <taxon>metagenomes</taxon>
        <taxon>ecological metagenomes</taxon>
    </lineage>
</organism>
<dbReference type="EMBL" id="UINC01001194">
    <property type="protein sequence ID" value="SUZ73917.1"/>
    <property type="molecule type" value="Genomic_DNA"/>
</dbReference>
<dbReference type="InterPro" id="IPR029068">
    <property type="entry name" value="Glyas_Bleomycin-R_OHBP_Dase"/>
</dbReference>
<accession>A0A381Q7A0</accession>
<dbReference type="SUPFAM" id="SSF54593">
    <property type="entry name" value="Glyoxalase/Bleomycin resistance protein/Dihydroxybiphenyl dioxygenase"/>
    <property type="match status" value="1"/>
</dbReference>
<sequence>MTIQLRQICLVARELDPVIDDLTDVLGINSCFIDPGVGAFGLENTLMCVGRNFLEVVVPVEEGTAGGRYLDRRGGDGGYMVICQADNRATQRAVRQRALDNGVRIAHESDRDTWNICQIHPGDMRAAFFEIDWDQQDDFNGNWQPSGGLQWEDKVNQSVTVDYLGVELQGPDPVELADLWGKVSGLPVDRNGSELSIRLNNITLRFVQATDGRGPGLSGLDIAVANRDQILDRARRRAAYVSDDEVLLCGTRFYLHQV</sequence>
<name>A0A381Q7A0_9ZZZZ</name>
<protein>
    <recommendedName>
        <fullName evidence="2">Glyoxalase-like domain-containing protein</fullName>
    </recommendedName>
</protein>